<dbReference type="GO" id="GO:0046872">
    <property type="term" value="F:metal ion binding"/>
    <property type="evidence" value="ECO:0007669"/>
    <property type="project" value="UniProtKB-KW"/>
</dbReference>
<evidence type="ECO:0000256" key="7">
    <source>
        <dbReference type="ARBA" id="ARBA00023049"/>
    </source>
</evidence>
<keyword evidence="2" id="KW-0479">Metal-binding</keyword>
<evidence type="ECO:0000256" key="8">
    <source>
        <dbReference type="PIRSR" id="PIRSR018455-2"/>
    </source>
</evidence>
<evidence type="ECO:0000256" key="4">
    <source>
        <dbReference type="ARBA" id="ARBA00022764"/>
    </source>
</evidence>
<keyword evidence="11" id="KW-1185">Reference proteome</keyword>
<evidence type="ECO:0000313" key="10">
    <source>
        <dbReference type="EMBL" id="GGK32696.1"/>
    </source>
</evidence>
<dbReference type="GO" id="GO:0030288">
    <property type="term" value="C:outer membrane-bounded periplasmic space"/>
    <property type="evidence" value="ECO:0007669"/>
    <property type="project" value="InterPro"/>
</dbReference>
<dbReference type="AlphaFoldDB" id="A0A917Q720"/>
<gene>
    <name evidence="10" type="primary">mepA</name>
    <name evidence="10" type="ORF">GCM10011322_19220</name>
</gene>
<proteinExistence type="predicted"/>
<dbReference type="InterPro" id="IPR005073">
    <property type="entry name" value="Peptidase_M74"/>
</dbReference>
<dbReference type="Pfam" id="PF03411">
    <property type="entry name" value="Peptidase_M74"/>
    <property type="match status" value="1"/>
</dbReference>
<evidence type="ECO:0000256" key="9">
    <source>
        <dbReference type="SAM" id="SignalP"/>
    </source>
</evidence>
<dbReference type="GO" id="GO:0006508">
    <property type="term" value="P:proteolysis"/>
    <property type="evidence" value="ECO:0007669"/>
    <property type="project" value="UniProtKB-KW"/>
</dbReference>
<dbReference type="PIRSF" id="PIRSF018455">
    <property type="entry name" value="MepA"/>
    <property type="match status" value="1"/>
</dbReference>
<keyword evidence="3 9" id="KW-0732">Signal</keyword>
<feature type="disulfide bond" evidence="8">
    <location>
        <begin position="257"/>
        <end position="264"/>
    </location>
</feature>
<comment type="caution">
    <text evidence="10">The sequence shown here is derived from an EMBL/GenBank/DDBJ whole genome shotgun (WGS) entry which is preliminary data.</text>
</comment>
<dbReference type="Proteomes" id="UP000600449">
    <property type="component" value="Unassembled WGS sequence"/>
</dbReference>
<evidence type="ECO:0000256" key="5">
    <source>
        <dbReference type="ARBA" id="ARBA00022801"/>
    </source>
</evidence>
<evidence type="ECO:0000256" key="1">
    <source>
        <dbReference type="ARBA" id="ARBA00022670"/>
    </source>
</evidence>
<dbReference type="GO" id="GO:0004252">
    <property type="term" value="F:serine-type endopeptidase activity"/>
    <property type="evidence" value="ECO:0007669"/>
    <property type="project" value="InterPro"/>
</dbReference>
<dbReference type="Gene3D" id="3.30.1380.10">
    <property type="match status" value="1"/>
</dbReference>
<keyword evidence="4" id="KW-0574">Periplasm</keyword>
<organism evidence="10 11">
    <name type="scientific">Salinarimonas ramus</name>
    <dbReference type="NCBI Taxonomy" id="690164"/>
    <lineage>
        <taxon>Bacteria</taxon>
        <taxon>Pseudomonadati</taxon>
        <taxon>Pseudomonadota</taxon>
        <taxon>Alphaproteobacteria</taxon>
        <taxon>Hyphomicrobiales</taxon>
        <taxon>Salinarimonadaceae</taxon>
        <taxon>Salinarimonas</taxon>
    </lineage>
</organism>
<evidence type="ECO:0000256" key="6">
    <source>
        <dbReference type="ARBA" id="ARBA00022833"/>
    </source>
</evidence>
<protein>
    <submittedName>
        <fullName evidence="10">Penicillin-insensitive murein endopeptidase</fullName>
    </submittedName>
</protein>
<feature type="signal peptide" evidence="9">
    <location>
        <begin position="1"/>
        <end position="34"/>
    </location>
</feature>
<reference evidence="10 11" key="1">
    <citation type="journal article" date="2014" name="Int. J. Syst. Evol. Microbiol.">
        <title>Complete genome sequence of Corynebacterium casei LMG S-19264T (=DSM 44701T), isolated from a smear-ripened cheese.</title>
        <authorList>
            <consortium name="US DOE Joint Genome Institute (JGI-PGF)"/>
            <person name="Walter F."/>
            <person name="Albersmeier A."/>
            <person name="Kalinowski J."/>
            <person name="Ruckert C."/>
        </authorList>
    </citation>
    <scope>NUCLEOTIDE SEQUENCE [LARGE SCALE GENOMIC DNA]</scope>
    <source>
        <strain evidence="10 11">CGMCC 1.9161</strain>
    </source>
</reference>
<feature type="disulfide bond" evidence="8">
    <location>
        <begin position="228"/>
        <end position="276"/>
    </location>
</feature>
<dbReference type="InterPro" id="IPR009045">
    <property type="entry name" value="Zn_M74/Hedgehog-like"/>
</dbReference>
<name>A0A917Q720_9HYPH</name>
<dbReference type="GO" id="GO:0008237">
    <property type="term" value="F:metallopeptidase activity"/>
    <property type="evidence" value="ECO:0007669"/>
    <property type="project" value="UniProtKB-KW"/>
</dbReference>
<sequence length="318" mass="34261">MRPDPLPMRHARTLRRLLAAAATAFALASPAAMAQTPGSLDPRPLPALANPDDPALPAKELFGRAAEPAPLEARALGSYAGGCLAGAMALPVDGPGWRVMRLSRNRNWGHPDLVALLERLAAATPQAVGWPGLLVGDLSQPRGGPMIWGHASHQIGLDADVWLTPMPERGVSPAERETMMATSVVRPDRRDVDPEIWTPAHARLVALAAREPRVERIFVNAAIKRALCRDTTGDRSWLSKVRPMWGHDYHMHVRITCPPGQAGCEPQAAVPPGDGCDATLDWWFSDEVLNPAPSSGGGRREKTLADLPDACRRVLVAR</sequence>
<keyword evidence="5" id="KW-0378">Hydrolase</keyword>
<dbReference type="NCBIfam" id="NF006947">
    <property type="entry name" value="PRK09429.1"/>
    <property type="match status" value="1"/>
</dbReference>
<dbReference type="SUPFAM" id="SSF55166">
    <property type="entry name" value="Hedgehog/DD-peptidase"/>
    <property type="match status" value="1"/>
</dbReference>
<evidence type="ECO:0000256" key="3">
    <source>
        <dbReference type="ARBA" id="ARBA00022729"/>
    </source>
</evidence>
<dbReference type="EMBL" id="BMMF01000005">
    <property type="protein sequence ID" value="GGK32696.1"/>
    <property type="molecule type" value="Genomic_DNA"/>
</dbReference>
<evidence type="ECO:0000313" key="11">
    <source>
        <dbReference type="Proteomes" id="UP000600449"/>
    </source>
</evidence>
<feature type="disulfide bond" evidence="8">
    <location>
        <begin position="83"/>
        <end position="311"/>
    </location>
</feature>
<keyword evidence="1" id="KW-0645">Protease</keyword>
<evidence type="ECO:0000256" key="2">
    <source>
        <dbReference type="ARBA" id="ARBA00022723"/>
    </source>
</evidence>
<keyword evidence="7" id="KW-0482">Metalloprotease</keyword>
<keyword evidence="8" id="KW-1015">Disulfide bond</keyword>
<accession>A0A917Q720</accession>
<keyword evidence="6" id="KW-0862">Zinc</keyword>
<feature type="chain" id="PRO_5038079603" evidence="9">
    <location>
        <begin position="35"/>
        <end position="318"/>
    </location>
</feature>